<accession>A0ABU2JDB9</accession>
<reference evidence="2" key="1">
    <citation type="submission" date="2023-07" db="EMBL/GenBank/DDBJ databases">
        <title>30 novel species of actinomycetes from the DSMZ collection.</title>
        <authorList>
            <person name="Nouioui I."/>
        </authorList>
    </citation>
    <scope>NUCLEOTIDE SEQUENCE [LARGE SCALE GENOMIC DNA]</scope>
    <source>
        <strain evidence="2">DSM 44399</strain>
    </source>
</reference>
<evidence type="ECO:0000313" key="2">
    <source>
        <dbReference type="Proteomes" id="UP001183176"/>
    </source>
</evidence>
<comment type="caution">
    <text evidence="1">The sequence shown here is derived from an EMBL/GenBank/DDBJ whole genome shotgun (WGS) entry which is preliminary data.</text>
</comment>
<protein>
    <submittedName>
        <fullName evidence="1">tRNA adenosine deaminase-associated protein</fullName>
    </submittedName>
</protein>
<name>A0ABU2JDB9_9ACTN</name>
<evidence type="ECO:0000313" key="1">
    <source>
        <dbReference type="EMBL" id="MDT0262982.1"/>
    </source>
</evidence>
<organism evidence="1 2">
    <name type="scientific">Jatrophihabitans lederbergiae</name>
    <dbReference type="NCBI Taxonomy" id="3075547"/>
    <lineage>
        <taxon>Bacteria</taxon>
        <taxon>Bacillati</taxon>
        <taxon>Actinomycetota</taxon>
        <taxon>Actinomycetes</taxon>
        <taxon>Jatrophihabitantales</taxon>
        <taxon>Jatrophihabitantaceae</taxon>
        <taxon>Jatrophihabitans</taxon>
    </lineage>
</organism>
<keyword evidence="2" id="KW-1185">Reference proteome</keyword>
<dbReference type="Proteomes" id="UP001183176">
    <property type="component" value="Unassembled WGS sequence"/>
</dbReference>
<dbReference type="InterPro" id="IPR023869">
    <property type="entry name" value="tRNA_Adeno_NH3ase_assoc_put"/>
</dbReference>
<dbReference type="RefSeq" id="WP_311424129.1">
    <property type="nucleotide sequence ID" value="NZ_JAVREH010000026.1"/>
</dbReference>
<dbReference type="EMBL" id="JAVREH010000026">
    <property type="protein sequence ID" value="MDT0262982.1"/>
    <property type="molecule type" value="Genomic_DNA"/>
</dbReference>
<gene>
    <name evidence="1" type="ORF">RM423_16435</name>
</gene>
<proteinExistence type="predicted"/>
<sequence length="166" mass="17939">MSHFAIALVGCAGEWVLEELDLEGCETVDDVVELLRDFDGPIRLLAMEQDDEYAVIARLDVAEDEVDEPMQVFLSNGHAADDYPLAQLFADGLTEIGGDPLDGDEDAPRTVHDVAPFGDAELLSDLGIPAPELVELATREATLPGDLIEAVCDRLDCLAQFEALRG</sequence>
<dbReference type="NCBIfam" id="TIGR03941">
    <property type="entry name" value="tRNA_deam_assoc"/>
    <property type="match status" value="1"/>
</dbReference>